<keyword evidence="1" id="KW-1133">Transmembrane helix</keyword>
<evidence type="ECO:0000313" key="3">
    <source>
        <dbReference type="Proteomes" id="UP000199405"/>
    </source>
</evidence>
<evidence type="ECO:0008006" key="4">
    <source>
        <dbReference type="Google" id="ProtNLM"/>
    </source>
</evidence>
<proteinExistence type="predicted"/>
<keyword evidence="3" id="KW-1185">Reference proteome</keyword>
<dbReference type="EMBL" id="FMCQ01000001">
    <property type="protein sequence ID" value="SCE66689.1"/>
    <property type="molecule type" value="Genomic_DNA"/>
</dbReference>
<gene>
    <name evidence="2" type="ORF">GA0070562_1498</name>
</gene>
<sequence>MSVASHPPTPVVVAGARPALWSLVLTAVVAGLGLAVIAVNTLVGYLTVGLSQAVPICLGLVGCFAFTVALRLLHRAWWLAVLSVVPALFVLVGSVQLAPEAVLQERGVAQQVTITDVQTSGKRHEFALRSDSGPLDEPLVYQGSAPDYRVGQQLTVLTDPRRQVELADAEDVDAAGKRAMLVFGAVGWTLFALLAGWRGHVRRARGRQASAPLPLPY</sequence>
<dbReference type="GeneID" id="93468304"/>
<reference evidence="2 3" key="1">
    <citation type="submission" date="2016-06" db="EMBL/GenBank/DDBJ databases">
        <authorList>
            <person name="Varghese N."/>
            <person name="Submissions Spin"/>
        </authorList>
    </citation>
    <scope>NUCLEOTIDE SEQUENCE [LARGE SCALE GENOMIC DNA]</scope>
    <source>
        <strain evidence="2 3">DSM 45142</strain>
    </source>
</reference>
<name>A0ABY0KGM0_9ACTN</name>
<accession>A0ABY0KGM0</accession>
<feature type="transmembrane region" description="Helical" evidence="1">
    <location>
        <begin position="52"/>
        <end position="70"/>
    </location>
</feature>
<protein>
    <recommendedName>
        <fullName evidence="4">DUF3592 domain-containing protein</fullName>
    </recommendedName>
</protein>
<dbReference type="Proteomes" id="UP000199405">
    <property type="component" value="Unassembled WGS sequence"/>
</dbReference>
<feature type="transmembrane region" description="Helical" evidence="1">
    <location>
        <begin position="179"/>
        <end position="197"/>
    </location>
</feature>
<keyword evidence="1" id="KW-0812">Transmembrane</keyword>
<keyword evidence="1" id="KW-0472">Membrane</keyword>
<evidence type="ECO:0000313" key="2">
    <source>
        <dbReference type="EMBL" id="SCE66689.1"/>
    </source>
</evidence>
<comment type="caution">
    <text evidence="2">The sequence shown here is derived from an EMBL/GenBank/DDBJ whole genome shotgun (WGS) entry which is preliminary data.</text>
</comment>
<evidence type="ECO:0000256" key="1">
    <source>
        <dbReference type="SAM" id="Phobius"/>
    </source>
</evidence>
<feature type="transmembrane region" description="Helical" evidence="1">
    <location>
        <begin position="20"/>
        <end position="46"/>
    </location>
</feature>
<dbReference type="RefSeq" id="WP_225853273.1">
    <property type="nucleotide sequence ID" value="NZ_FMCQ01000001.1"/>
</dbReference>
<organism evidence="2 3">
    <name type="scientific">Micromonospora tulbaghiae</name>
    <dbReference type="NCBI Taxonomy" id="479978"/>
    <lineage>
        <taxon>Bacteria</taxon>
        <taxon>Bacillati</taxon>
        <taxon>Actinomycetota</taxon>
        <taxon>Actinomycetes</taxon>
        <taxon>Micromonosporales</taxon>
        <taxon>Micromonosporaceae</taxon>
        <taxon>Micromonospora</taxon>
    </lineage>
</organism>
<feature type="transmembrane region" description="Helical" evidence="1">
    <location>
        <begin position="77"/>
        <end position="98"/>
    </location>
</feature>